<dbReference type="SUPFAM" id="SSF55729">
    <property type="entry name" value="Acyl-CoA N-acyltransferases (Nat)"/>
    <property type="match status" value="1"/>
</dbReference>
<gene>
    <name evidence="2" type="ORF">UFOPK2925_01249</name>
</gene>
<dbReference type="Pfam" id="PF00583">
    <property type="entry name" value="Acetyltransf_1"/>
    <property type="match status" value="1"/>
</dbReference>
<dbReference type="Gene3D" id="3.40.630.30">
    <property type="match status" value="1"/>
</dbReference>
<name>A0A6J6WYF5_9ZZZZ</name>
<dbReference type="PROSITE" id="PS51186">
    <property type="entry name" value="GNAT"/>
    <property type="match status" value="1"/>
</dbReference>
<accession>A0A6J6WYF5</accession>
<reference evidence="2" key="1">
    <citation type="submission" date="2020-05" db="EMBL/GenBank/DDBJ databases">
        <authorList>
            <person name="Chiriac C."/>
            <person name="Salcher M."/>
            <person name="Ghai R."/>
            <person name="Kavagutti S V."/>
        </authorList>
    </citation>
    <scope>NUCLEOTIDE SEQUENCE</scope>
</reference>
<dbReference type="InterPro" id="IPR016181">
    <property type="entry name" value="Acyl_CoA_acyltransferase"/>
</dbReference>
<feature type="domain" description="N-acetyltransferase" evidence="1">
    <location>
        <begin position="113"/>
        <end position="259"/>
    </location>
</feature>
<dbReference type="InterPro" id="IPR000182">
    <property type="entry name" value="GNAT_dom"/>
</dbReference>
<evidence type="ECO:0000313" key="2">
    <source>
        <dbReference type="EMBL" id="CAB4788343.1"/>
    </source>
</evidence>
<dbReference type="EMBL" id="CAEZZU010000206">
    <property type="protein sequence ID" value="CAB4788343.1"/>
    <property type="molecule type" value="Genomic_DNA"/>
</dbReference>
<proteinExistence type="predicted"/>
<dbReference type="CDD" id="cd04301">
    <property type="entry name" value="NAT_SF"/>
    <property type="match status" value="1"/>
</dbReference>
<sequence length="259" mass="28785">MPIPPTNAPPAPWARSLRSVKEQTLRWPGGWARIGPWRGSQDIGYLSIGAERPPTSAFVDRCLDALRRDGYSSVVTSALAPAETLPFADRDFGVRERLHLLEHGMSGLERPMLPSRRARRSDRAPLLEIDARAFDEFWHIDQLGLEHALRATPASRFRVCERRPSDAARGEGRSALVGYAITGRSGLQGYLQRLAVAPEAHRQGWGASLVADGLRWLARHGVVRTLVNTQIKNEAALELYKRSGFSLLPVNLVVMDRTL</sequence>
<evidence type="ECO:0000259" key="1">
    <source>
        <dbReference type="PROSITE" id="PS51186"/>
    </source>
</evidence>
<organism evidence="2">
    <name type="scientific">freshwater metagenome</name>
    <dbReference type="NCBI Taxonomy" id="449393"/>
    <lineage>
        <taxon>unclassified sequences</taxon>
        <taxon>metagenomes</taxon>
        <taxon>ecological metagenomes</taxon>
    </lineage>
</organism>
<protein>
    <submittedName>
        <fullName evidence="2">Unannotated protein</fullName>
    </submittedName>
</protein>
<dbReference type="AlphaFoldDB" id="A0A6J6WYF5"/>
<dbReference type="GO" id="GO:0016747">
    <property type="term" value="F:acyltransferase activity, transferring groups other than amino-acyl groups"/>
    <property type="evidence" value="ECO:0007669"/>
    <property type="project" value="InterPro"/>
</dbReference>